<accession>A0A1H1Q025</accession>
<dbReference type="RefSeq" id="WP_091369172.1">
    <property type="nucleotide sequence ID" value="NZ_LT629740.1"/>
</dbReference>
<dbReference type="GO" id="GO:0000160">
    <property type="term" value="P:phosphorelay signal transduction system"/>
    <property type="evidence" value="ECO:0007669"/>
    <property type="project" value="UniProtKB-KW"/>
</dbReference>
<dbReference type="STRING" id="652787.SAMN05216490_0651"/>
<dbReference type="PANTHER" id="PTHR24421">
    <property type="entry name" value="NITRATE/NITRITE SENSOR PROTEIN NARX-RELATED"/>
    <property type="match status" value="1"/>
</dbReference>
<feature type="transmembrane region" description="Helical" evidence="5">
    <location>
        <begin position="333"/>
        <end position="353"/>
    </location>
</feature>
<proteinExistence type="predicted"/>
<evidence type="ECO:0000256" key="5">
    <source>
        <dbReference type="SAM" id="Phobius"/>
    </source>
</evidence>
<dbReference type="InterPro" id="IPR011990">
    <property type="entry name" value="TPR-like_helical_dom_sf"/>
</dbReference>
<reference evidence="7 8" key="1">
    <citation type="submission" date="2016-10" db="EMBL/GenBank/DDBJ databases">
        <authorList>
            <person name="de Groot N.N."/>
        </authorList>
    </citation>
    <scope>NUCLEOTIDE SEQUENCE [LARGE SCALE GENOMIC DNA]</scope>
    <source>
        <strain evidence="7 8">MP1X4</strain>
    </source>
</reference>
<dbReference type="SMART" id="SM00028">
    <property type="entry name" value="TPR"/>
    <property type="match status" value="3"/>
</dbReference>
<keyword evidence="4" id="KW-0802">TPR repeat</keyword>
<evidence type="ECO:0000256" key="3">
    <source>
        <dbReference type="ARBA" id="ARBA00023012"/>
    </source>
</evidence>
<dbReference type="AlphaFoldDB" id="A0A1H1Q025"/>
<evidence type="ECO:0000256" key="2">
    <source>
        <dbReference type="ARBA" id="ARBA00022777"/>
    </source>
</evidence>
<dbReference type="InterPro" id="IPR050482">
    <property type="entry name" value="Sensor_HK_TwoCompSys"/>
</dbReference>
<keyword evidence="5" id="KW-0812">Transmembrane</keyword>
<keyword evidence="3" id="KW-0902">Two-component regulatory system</keyword>
<keyword evidence="5" id="KW-0472">Membrane</keyword>
<organism evidence="7 8">
    <name type="scientific">Mucilaginibacter mallensis</name>
    <dbReference type="NCBI Taxonomy" id="652787"/>
    <lineage>
        <taxon>Bacteria</taxon>
        <taxon>Pseudomonadati</taxon>
        <taxon>Bacteroidota</taxon>
        <taxon>Sphingobacteriia</taxon>
        <taxon>Sphingobacteriales</taxon>
        <taxon>Sphingobacteriaceae</taxon>
        <taxon>Mucilaginibacter</taxon>
    </lineage>
</organism>
<dbReference type="Proteomes" id="UP000199679">
    <property type="component" value="Chromosome I"/>
</dbReference>
<dbReference type="CDD" id="cd16917">
    <property type="entry name" value="HATPase_UhpB-NarQ-NarX-like"/>
    <property type="match status" value="1"/>
</dbReference>
<dbReference type="EMBL" id="LT629740">
    <property type="protein sequence ID" value="SDS16309.1"/>
    <property type="molecule type" value="Genomic_DNA"/>
</dbReference>
<dbReference type="PROSITE" id="PS51257">
    <property type="entry name" value="PROKAR_LIPOPROTEIN"/>
    <property type="match status" value="1"/>
</dbReference>
<evidence type="ECO:0000256" key="4">
    <source>
        <dbReference type="PROSITE-ProRule" id="PRU00339"/>
    </source>
</evidence>
<keyword evidence="5" id="KW-1133">Transmembrane helix</keyword>
<gene>
    <name evidence="7" type="ORF">SAMN05216490_0651</name>
</gene>
<dbReference type="InterPro" id="IPR003594">
    <property type="entry name" value="HATPase_dom"/>
</dbReference>
<dbReference type="Gene3D" id="1.25.40.10">
    <property type="entry name" value="Tetratricopeptide repeat domain"/>
    <property type="match status" value="2"/>
</dbReference>
<dbReference type="Gene3D" id="3.30.565.10">
    <property type="entry name" value="Histidine kinase-like ATPase, C-terminal domain"/>
    <property type="match status" value="1"/>
</dbReference>
<dbReference type="SUPFAM" id="SSF48452">
    <property type="entry name" value="TPR-like"/>
    <property type="match status" value="1"/>
</dbReference>
<dbReference type="Pfam" id="PF02518">
    <property type="entry name" value="HATPase_c"/>
    <property type="match status" value="1"/>
</dbReference>
<dbReference type="OrthoDB" id="943406at2"/>
<feature type="domain" description="Histidine kinase/HSP90-like ATPase" evidence="6">
    <location>
        <begin position="469"/>
        <end position="553"/>
    </location>
</feature>
<protein>
    <submittedName>
        <fullName evidence="7">Tetratricopeptide repeat-containing protein</fullName>
    </submittedName>
</protein>
<dbReference type="SUPFAM" id="SSF55874">
    <property type="entry name" value="ATPase domain of HSP90 chaperone/DNA topoisomerase II/histidine kinase"/>
    <property type="match status" value="1"/>
</dbReference>
<keyword evidence="8" id="KW-1185">Reference proteome</keyword>
<sequence>MEKLLPLLFGLIMALAACKPNPSGTKPAPLPYYTKAISFLDRHNDSAFYYFNKSANLSKDSLQIGVAYNYMAIIQSDAGDYFGAQESLLQSLKYLDTANIKDHSCLASDYNELGLTSFRLRNYDTAIPYFDQAIRFSAIPSYRLIFLNNKALAYQEKGSYTQALPLYQEIIKQVKAPDTYARILTNLATTRWLQTPSFNAAPDLLKALNIRLKENDTWGENSSYSHIANYYTKSRPDSAYFYASRMYQIALRLHSPDDQLIALKKLVEVGPAAKSRTYFSSYIKLNDSIQSERNAAKNQFALIRYNSEKNKSDALRLEKDNVLARYQIIKQQVAIGCIILVVAILGVLLFFWIKKRKRQQTLATQNAVQETQRKASKKVHDTLANDIYRVMKKIQQDKTLGIDWLLDDIEDIYHRARDVSYDLQYGQEENFHQKINELLITFATDETKILLVGNSNELWRKVNTVNRYELKYILQELMVNMQKHSQARNVVVKFEELEGHCRITYIDDGIGMPDSAVRKNGLTNTGNRIKAMKGTFIFGSGPVQGLEIQISFPID</sequence>
<keyword evidence="1" id="KW-0808">Transferase</keyword>
<dbReference type="PROSITE" id="PS50005">
    <property type="entry name" value="TPR"/>
    <property type="match status" value="1"/>
</dbReference>
<dbReference type="InterPro" id="IPR019734">
    <property type="entry name" value="TPR_rpt"/>
</dbReference>
<dbReference type="PANTHER" id="PTHR24421:SF60">
    <property type="entry name" value="SENSOR HISTIDINE KINASE COMP"/>
    <property type="match status" value="1"/>
</dbReference>
<evidence type="ECO:0000259" key="6">
    <source>
        <dbReference type="Pfam" id="PF02518"/>
    </source>
</evidence>
<feature type="repeat" description="TPR" evidence="4">
    <location>
        <begin position="107"/>
        <end position="140"/>
    </location>
</feature>
<evidence type="ECO:0000313" key="7">
    <source>
        <dbReference type="EMBL" id="SDS16309.1"/>
    </source>
</evidence>
<keyword evidence="2" id="KW-0418">Kinase</keyword>
<evidence type="ECO:0000313" key="8">
    <source>
        <dbReference type="Proteomes" id="UP000199679"/>
    </source>
</evidence>
<evidence type="ECO:0000256" key="1">
    <source>
        <dbReference type="ARBA" id="ARBA00022679"/>
    </source>
</evidence>
<dbReference type="GO" id="GO:0016301">
    <property type="term" value="F:kinase activity"/>
    <property type="evidence" value="ECO:0007669"/>
    <property type="project" value="UniProtKB-KW"/>
</dbReference>
<dbReference type="InterPro" id="IPR036890">
    <property type="entry name" value="HATPase_C_sf"/>
</dbReference>
<name>A0A1H1Q025_MUCMA</name>